<evidence type="ECO:0000256" key="2">
    <source>
        <dbReference type="ARBA" id="ARBA00022729"/>
    </source>
</evidence>
<evidence type="ECO:0000256" key="3">
    <source>
        <dbReference type="ARBA" id="ARBA00023002"/>
    </source>
</evidence>
<evidence type="ECO:0000313" key="9">
    <source>
        <dbReference type="Proteomes" id="UP000228952"/>
    </source>
</evidence>
<organism evidence="8 9">
    <name type="scientific">Candidatus Dojkabacteria bacterium CG_4_10_14_0_2_um_filter_Dojkabacteria_WS6_41_15</name>
    <dbReference type="NCBI Taxonomy" id="2014249"/>
    <lineage>
        <taxon>Bacteria</taxon>
        <taxon>Candidatus Dojkabacteria</taxon>
    </lineage>
</organism>
<comment type="similarity">
    <text evidence="1">Belongs to the thioredoxin family. DsbA subfamily.</text>
</comment>
<dbReference type="InterPro" id="IPR013766">
    <property type="entry name" value="Thioredoxin_domain"/>
</dbReference>
<keyword evidence="3" id="KW-0560">Oxidoreductase</keyword>
<evidence type="ECO:0000256" key="1">
    <source>
        <dbReference type="ARBA" id="ARBA00005791"/>
    </source>
</evidence>
<dbReference type="InterPro" id="IPR012336">
    <property type="entry name" value="Thioredoxin-like_fold"/>
</dbReference>
<dbReference type="SUPFAM" id="SSF52833">
    <property type="entry name" value="Thioredoxin-like"/>
    <property type="match status" value="1"/>
</dbReference>
<dbReference type="InterPro" id="IPR036249">
    <property type="entry name" value="Thioredoxin-like_sf"/>
</dbReference>
<dbReference type="Gene3D" id="3.40.30.10">
    <property type="entry name" value="Glutaredoxin"/>
    <property type="match status" value="1"/>
</dbReference>
<keyword evidence="6" id="KW-0472">Membrane</keyword>
<reference evidence="9" key="1">
    <citation type="submission" date="2017-09" db="EMBL/GenBank/DDBJ databases">
        <title>Depth-based differentiation of microbial function through sediment-hosted aquifers and enrichment of novel symbionts in the deep terrestrial subsurface.</title>
        <authorList>
            <person name="Probst A.J."/>
            <person name="Ladd B."/>
            <person name="Jarett J.K."/>
            <person name="Geller-Mcgrath D.E."/>
            <person name="Sieber C.M.K."/>
            <person name="Emerson J.B."/>
            <person name="Anantharaman K."/>
            <person name="Thomas B.C."/>
            <person name="Malmstrom R."/>
            <person name="Stieglmeier M."/>
            <person name="Klingl A."/>
            <person name="Woyke T."/>
            <person name="Ryan C.M."/>
            <person name="Banfield J.F."/>
        </authorList>
    </citation>
    <scope>NUCLEOTIDE SEQUENCE [LARGE SCALE GENOMIC DNA]</scope>
</reference>
<keyword evidence="2" id="KW-0732">Signal</keyword>
<dbReference type="EMBL" id="PFQB01000051">
    <property type="protein sequence ID" value="PJA14474.1"/>
    <property type="molecule type" value="Genomic_DNA"/>
</dbReference>
<accession>A0A2M7W2C2</accession>
<proteinExistence type="inferred from homology"/>
<evidence type="ECO:0000259" key="7">
    <source>
        <dbReference type="PROSITE" id="PS51352"/>
    </source>
</evidence>
<dbReference type="Proteomes" id="UP000228952">
    <property type="component" value="Unassembled WGS sequence"/>
</dbReference>
<keyword evidence="6" id="KW-1133">Transmembrane helix</keyword>
<feature type="domain" description="Thioredoxin" evidence="7">
    <location>
        <begin position="81"/>
        <end position="298"/>
    </location>
</feature>
<dbReference type="PROSITE" id="PS51352">
    <property type="entry name" value="THIOREDOXIN_2"/>
    <property type="match status" value="1"/>
</dbReference>
<gene>
    <name evidence="8" type="ORF">COX64_01980</name>
</gene>
<evidence type="ECO:0000256" key="4">
    <source>
        <dbReference type="ARBA" id="ARBA00023157"/>
    </source>
</evidence>
<evidence type="ECO:0000313" key="8">
    <source>
        <dbReference type="EMBL" id="PJA14474.1"/>
    </source>
</evidence>
<keyword evidence="6" id="KW-0812">Transmembrane</keyword>
<dbReference type="Pfam" id="PF13462">
    <property type="entry name" value="Thioredoxin_4"/>
    <property type="match status" value="1"/>
</dbReference>
<comment type="caution">
    <text evidence="8">The sequence shown here is derived from an EMBL/GenBank/DDBJ whole genome shotgun (WGS) entry which is preliminary data.</text>
</comment>
<dbReference type="GO" id="GO:0016491">
    <property type="term" value="F:oxidoreductase activity"/>
    <property type="evidence" value="ECO:0007669"/>
    <property type="project" value="UniProtKB-KW"/>
</dbReference>
<keyword evidence="5" id="KW-0676">Redox-active center</keyword>
<dbReference type="AlphaFoldDB" id="A0A2M7W2C2"/>
<dbReference type="PANTHER" id="PTHR13887:SF14">
    <property type="entry name" value="DISULFIDE BOND FORMATION PROTEIN D"/>
    <property type="match status" value="1"/>
</dbReference>
<evidence type="ECO:0000256" key="6">
    <source>
        <dbReference type="SAM" id="Phobius"/>
    </source>
</evidence>
<keyword evidence="4" id="KW-1015">Disulfide bond</keyword>
<protein>
    <recommendedName>
        <fullName evidence="7">Thioredoxin domain-containing protein</fullName>
    </recommendedName>
</protein>
<evidence type="ECO:0000256" key="5">
    <source>
        <dbReference type="ARBA" id="ARBA00023284"/>
    </source>
</evidence>
<dbReference type="PANTHER" id="PTHR13887">
    <property type="entry name" value="GLUTATHIONE S-TRANSFERASE KAPPA"/>
    <property type="match status" value="1"/>
</dbReference>
<name>A0A2M7W2C2_9BACT</name>
<feature type="transmembrane region" description="Helical" evidence="6">
    <location>
        <begin position="39"/>
        <end position="60"/>
    </location>
</feature>
<sequence>MAKTDTDAKRIPEAKVKTKKVDAQSEYISLDFKGLSLPWAILLGVMMFTAGIGSALYFGLKARPVAPTDGTATITPTPTKTFAATEFPEVSLAYVEGPQIGDEKAKVVILEFSDLVCPYCKQFHDVSYGTVNDQYIKKGKARLMYKFYPLSFHNPAATLASKAAYCVETLYSDAKMFEFVDLFFKNSNAVVQNAYDSQNNPLINIKDKEFFALFSKISVDSGKIKTCMSSAEATARITSDGAELTKFQDDVVAKGLADGLGTPTFVIGVVKNGVLTGRFINGAYPVVAFQNVIEEQLKK</sequence>